<feature type="transmembrane region" description="Helical" evidence="7">
    <location>
        <begin position="170"/>
        <end position="192"/>
    </location>
</feature>
<keyword evidence="3" id="KW-1003">Cell membrane</keyword>
<feature type="transmembrane region" description="Helical" evidence="7">
    <location>
        <begin position="250"/>
        <end position="269"/>
    </location>
</feature>
<evidence type="ECO:0000313" key="9">
    <source>
        <dbReference type="EMBL" id="NVN29421.1"/>
    </source>
</evidence>
<keyword evidence="4 7" id="KW-0812">Transmembrane</keyword>
<reference evidence="8 10" key="2">
    <citation type="submission" date="2020-08" db="EMBL/GenBank/DDBJ databases">
        <title>Genomic Encyclopedia of Type Strains, Phase III (KMG-III): the genomes of soil and plant-associated and newly described type strains.</title>
        <authorList>
            <person name="Whitman W."/>
        </authorList>
    </citation>
    <scope>NUCLEOTIDE SEQUENCE [LARGE SCALE GENOMIC DNA]</scope>
    <source>
        <strain evidence="8 10">CECT 8088</strain>
    </source>
</reference>
<feature type="transmembrane region" description="Helical" evidence="7">
    <location>
        <begin position="305"/>
        <end position="322"/>
    </location>
</feature>
<dbReference type="GO" id="GO:0055085">
    <property type="term" value="P:transmembrane transport"/>
    <property type="evidence" value="ECO:0007669"/>
    <property type="project" value="InterPro"/>
</dbReference>
<keyword evidence="2" id="KW-0813">Transport</keyword>
<proteinExistence type="predicted"/>
<dbReference type="RefSeq" id="WP_176622137.1">
    <property type="nucleotide sequence ID" value="NZ_JABXXQ010000035.1"/>
</dbReference>
<evidence type="ECO:0000256" key="7">
    <source>
        <dbReference type="SAM" id="Phobius"/>
    </source>
</evidence>
<dbReference type="EMBL" id="JACHXV010000008">
    <property type="protein sequence ID" value="MBB3174507.1"/>
    <property type="molecule type" value="Genomic_DNA"/>
</dbReference>
<keyword evidence="10" id="KW-1185">Reference proteome</keyword>
<gene>
    <name evidence="8" type="ORF">FHR90_002348</name>
    <name evidence="9" type="ORF">HUK83_03585</name>
</gene>
<keyword evidence="5 7" id="KW-1133">Transmembrane helix</keyword>
<evidence type="ECO:0000313" key="10">
    <source>
        <dbReference type="Proteomes" id="UP000557688"/>
    </source>
</evidence>
<dbReference type="Pfam" id="PF03547">
    <property type="entry name" value="Mem_trans"/>
    <property type="match status" value="1"/>
</dbReference>
<dbReference type="PANTHER" id="PTHR36838:SF3">
    <property type="entry name" value="TRANSPORTER AUXIN EFFLUX CARRIER EC FAMILY"/>
    <property type="match status" value="1"/>
</dbReference>
<name>A0A839UXI3_9PROT</name>
<dbReference type="EMBL" id="JABXXQ010000035">
    <property type="protein sequence ID" value="NVN29421.1"/>
    <property type="molecule type" value="Genomic_DNA"/>
</dbReference>
<dbReference type="Proteomes" id="UP000565205">
    <property type="component" value="Unassembled WGS sequence"/>
</dbReference>
<organism evidence="8 10">
    <name type="scientific">Endobacter medicaginis</name>
    <dbReference type="NCBI Taxonomy" id="1181271"/>
    <lineage>
        <taxon>Bacteria</taxon>
        <taxon>Pseudomonadati</taxon>
        <taxon>Pseudomonadota</taxon>
        <taxon>Alphaproteobacteria</taxon>
        <taxon>Acetobacterales</taxon>
        <taxon>Acetobacteraceae</taxon>
        <taxon>Endobacter</taxon>
    </lineage>
</organism>
<dbReference type="GO" id="GO:0016020">
    <property type="term" value="C:membrane"/>
    <property type="evidence" value="ECO:0007669"/>
    <property type="project" value="UniProtKB-SubCell"/>
</dbReference>
<dbReference type="AlphaFoldDB" id="A0A839UXI3"/>
<dbReference type="Proteomes" id="UP000557688">
    <property type="component" value="Unassembled WGS sequence"/>
</dbReference>
<dbReference type="InterPro" id="IPR004776">
    <property type="entry name" value="Mem_transp_PIN-like"/>
</dbReference>
<accession>A0A839UXI3</accession>
<feature type="transmembrane region" description="Helical" evidence="7">
    <location>
        <begin position="212"/>
        <end position="230"/>
    </location>
</feature>
<keyword evidence="6 7" id="KW-0472">Membrane</keyword>
<evidence type="ECO:0000256" key="4">
    <source>
        <dbReference type="ARBA" id="ARBA00022692"/>
    </source>
</evidence>
<evidence type="ECO:0000256" key="5">
    <source>
        <dbReference type="ARBA" id="ARBA00022989"/>
    </source>
</evidence>
<sequence length="327" mass="34094">MLQILDVLAPIFALIGLGAVTEQRAWLGPGALDALNRFVLRIALPAELFHLTIGLSLPDLDHPGFALAYGAAMLATSAIAFALDWRRPVDRTHRLSGATIEALAAGYANTAFIGIPICLGVFGAQASAAITLSTLLVVCVLFALGIFLVELEGQDGGGRTAMVLRVGGTLLRNPIIFAPLTGLALNAASTLLALPRTGSSPLLASGSTFIDLLAASATPCALLTIGMFLAATRQQSASRVAVWRVTALKLVVQPGLTVAAAWLCALPAVWTHEAVVLAALPTGTGPFMLARLYRREAAVASRVTLYSTVLSAFTLGALLYAIERTRS</sequence>
<evidence type="ECO:0000256" key="1">
    <source>
        <dbReference type="ARBA" id="ARBA00004141"/>
    </source>
</evidence>
<feature type="transmembrane region" description="Helical" evidence="7">
    <location>
        <begin position="128"/>
        <end position="149"/>
    </location>
</feature>
<comment type="subcellular location">
    <subcellularLocation>
        <location evidence="1">Membrane</location>
        <topology evidence="1">Multi-pass membrane protein</topology>
    </subcellularLocation>
</comment>
<reference evidence="9 11" key="1">
    <citation type="submission" date="2020-06" db="EMBL/GenBank/DDBJ databases">
        <title>Description of novel acetic acid bacteria.</title>
        <authorList>
            <person name="Sombolestani A."/>
        </authorList>
    </citation>
    <scope>NUCLEOTIDE SEQUENCE [LARGE SCALE GENOMIC DNA]</scope>
    <source>
        <strain evidence="9 11">LMG 26838</strain>
    </source>
</reference>
<comment type="caution">
    <text evidence="8">The sequence shown here is derived from an EMBL/GenBank/DDBJ whole genome shotgun (WGS) entry which is preliminary data.</text>
</comment>
<evidence type="ECO:0000256" key="6">
    <source>
        <dbReference type="ARBA" id="ARBA00023136"/>
    </source>
</evidence>
<feature type="transmembrane region" description="Helical" evidence="7">
    <location>
        <begin position="275"/>
        <end position="293"/>
    </location>
</feature>
<protein>
    <submittedName>
        <fullName evidence="9">AEC family transporter</fullName>
    </submittedName>
</protein>
<evidence type="ECO:0000256" key="3">
    <source>
        <dbReference type="ARBA" id="ARBA00022475"/>
    </source>
</evidence>
<feature type="transmembrane region" description="Helical" evidence="7">
    <location>
        <begin position="104"/>
        <end position="122"/>
    </location>
</feature>
<evidence type="ECO:0000256" key="2">
    <source>
        <dbReference type="ARBA" id="ARBA00022448"/>
    </source>
</evidence>
<dbReference type="PANTHER" id="PTHR36838">
    <property type="entry name" value="AUXIN EFFLUX CARRIER FAMILY PROTEIN"/>
    <property type="match status" value="1"/>
</dbReference>
<evidence type="ECO:0000313" key="11">
    <source>
        <dbReference type="Proteomes" id="UP000565205"/>
    </source>
</evidence>
<feature type="transmembrane region" description="Helical" evidence="7">
    <location>
        <begin position="64"/>
        <end position="83"/>
    </location>
</feature>
<evidence type="ECO:0000313" key="8">
    <source>
        <dbReference type="EMBL" id="MBB3174507.1"/>
    </source>
</evidence>